<organism evidence="1 2">
    <name type="scientific">Hyalomma asiaticum</name>
    <name type="common">Tick</name>
    <dbReference type="NCBI Taxonomy" id="266040"/>
    <lineage>
        <taxon>Eukaryota</taxon>
        <taxon>Metazoa</taxon>
        <taxon>Ecdysozoa</taxon>
        <taxon>Arthropoda</taxon>
        <taxon>Chelicerata</taxon>
        <taxon>Arachnida</taxon>
        <taxon>Acari</taxon>
        <taxon>Parasitiformes</taxon>
        <taxon>Ixodida</taxon>
        <taxon>Ixodoidea</taxon>
        <taxon>Ixodidae</taxon>
        <taxon>Hyalomminae</taxon>
        <taxon>Hyalomma</taxon>
    </lineage>
</organism>
<evidence type="ECO:0000313" key="1">
    <source>
        <dbReference type="EMBL" id="KAH6923862.1"/>
    </source>
</evidence>
<evidence type="ECO:0000313" key="2">
    <source>
        <dbReference type="Proteomes" id="UP000821845"/>
    </source>
</evidence>
<accession>A0ACB7RPW8</accession>
<dbReference type="EMBL" id="CM023488">
    <property type="protein sequence ID" value="KAH6923862.1"/>
    <property type="molecule type" value="Genomic_DNA"/>
</dbReference>
<comment type="caution">
    <text evidence="1">The sequence shown here is derived from an EMBL/GenBank/DDBJ whole genome shotgun (WGS) entry which is preliminary data.</text>
</comment>
<proteinExistence type="predicted"/>
<gene>
    <name evidence="1" type="ORF">HPB50_008269</name>
</gene>
<sequence>MSPLEIDKLCNMFYVLRFDELYALDDVEFAWLPPLRGLTLGPAVERIRCTLRCVQSVHVCLHYSAMLYSWLIPRGISSPWYLYRLDTALTQLDPAAIGLILTQAMESSSNAPIGDGVLDVRASLYLTLLIQDESRHVPEYRPVCFCMWRGLPFITLHAPGMSTREINHWPALASVLGDMDRNLHSLHDDLKSAHSTAVRIR</sequence>
<dbReference type="Proteomes" id="UP000821845">
    <property type="component" value="Chromosome 8"/>
</dbReference>
<name>A0ACB7RPW8_HYAAI</name>
<keyword evidence="2" id="KW-1185">Reference proteome</keyword>
<protein>
    <submittedName>
        <fullName evidence="1">Uncharacterized protein</fullName>
    </submittedName>
</protein>
<reference evidence="1" key="1">
    <citation type="submission" date="2020-05" db="EMBL/GenBank/DDBJ databases">
        <title>Large-scale comparative analyses of tick genomes elucidate their genetic diversity and vector capacities.</title>
        <authorList>
            <person name="Jia N."/>
            <person name="Wang J."/>
            <person name="Shi W."/>
            <person name="Du L."/>
            <person name="Sun Y."/>
            <person name="Zhan W."/>
            <person name="Jiang J."/>
            <person name="Wang Q."/>
            <person name="Zhang B."/>
            <person name="Ji P."/>
            <person name="Sakyi L.B."/>
            <person name="Cui X."/>
            <person name="Yuan T."/>
            <person name="Jiang B."/>
            <person name="Yang W."/>
            <person name="Lam T.T.-Y."/>
            <person name="Chang Q."/>
            <person name="Ding S."/>
            <person name="Wang X."/>
            <person name="Zhu J."/>
            <person name="Ruan X."/>
            <person name="Zhao L."/>
            <person name="Wei J."/>
            <person name="Que T."/>
            <person name="Du C."/>
            <person name="Cheng J."/>
            <person name="Dai P."/>
            <person name="Han X."/>
            <person name="Huang E."/>
            <person name="Gao Y."/>
            <person name="Liu J."/>
            <person name="Shao H."/>
            <person name="Ye R."/>
            <person name="Li L."/>
            <person name="Wei W."/>
            <person name="Wang X."/>
            <person name="Wang C."/>
            <person name="Yang T."/>
            <person name="Huo Q."/>
            <person name="Li W."/>
            <person name="Guo W."/>
            <person name="Chen H."/>
            <person name="Zhou L."/>
            <person name="Ni X."/>
            <person name="Tian J."/>
            <person name="Zhou Y."/>
            <person name="Sheng Y."/>
            <person name="Liu T."/>
            <person name="Pan Y."/>
            <person name="Xia L."/>
            <person name="Li J."/>
            <person name="Zhao F."/>
            <person name="Cao W."/>
        </authorList>
    </citation>
    <scope>NUCLEOTIDE SEQUENCE</scope>
    <source>
        <strain evidence="1">Hyas-2018</strain>
    </source>
</reference>